<organism evidence="1 2">
    <name type="scientific">Bernardetia litoralis (strain ATCC 23117 / DSM 6794 / NBRC 15988 / NCIMB 1366 / Fx l1 / Sio-4)</name>
    <name type="common">Flexibacter litoralis</name>
    <dbReference type="NCBI Taxonomy" id="880071"/>
    <lineage>
        <taxon>Bacteria</taxon>
        <taxon>Pseudomonadati</taxon>
        <taxon>Bacteroidota</taxon>
        <taxon>Cytophagia</taxon>
        <taxon>Cytophagales</taxon>
        <taxon>Bernardetiaceae</taxon>
        <taxon>Bernardetia</taxon>
    </lineage>
</organism>
<proteinExistence type="predicted"/>
<dbReference type="Proteomes" id="UP000006054">
    <property type="component" value="Chromosome"/>
</dbReference>
<dbReference type="eggNOG" id="ENOG502ZBK6">
    <property type="taxonomic scope" value="Bacteria"/>
</dbReference>
<evidence type="ECO:0000313" key="1">
    <source>
        <dbReference type="EMBL" id="AFM05709.1"/>
    </source>
</evidence>
<dbReference type="EMBL" id="CP003345">
    <property type="protein sequence ID" value="AFM05709.1"/>
    <property type="molecule type" value="Genomic_DNA"/>
</dbReference>
<keyword evidence="2" id="KW-1185">Reference proteome</keyword>
<evidence type="ECO:0008006" key="3">
    <source>
        <dbReference type="Google" id="ProtNLM"/>
    </source>
</evidence>
<reference evidence="2" key="1">
    <citation type="submission" date="2012-06" db="EMBL/GenBank/DDBJ databases">
        <title>The complete genome of Flexibacter litoralis DSM 6794.</title>
        <authorList>
            <person name="Lucas S."/>
            <person name="Copeland A."/>
            <person name="Lapidus A."/>
            <person name="Glavina del Rio T."/>
            <person name="Dalin E."/>
            <person name="Tice H."/>
            <person name="Bruce D."/>
            <person name="Goodwin L."/>
            <person name="Pitluck S."/>
            <person name="Peters L."/>
            <person name="Ovchinnikova G."/>
            <person name="Lu M."/>
            <person name="Kyrpides N."/>
            <person name="Mavromatis K."/>
            <person name="Ivanova N."/>
            <person name="Brettin T."/>
            <person name="Detter J.C."/>
            <person name="Han C."/>
            <person name="Larimer F."/>
            <person name="Land M."/>
            <person name="Hauser L."/>
            <person name="Markowitz V."/>
            <person name="Cheng J.-F."/>
            <person name="Hugenholtz P."/>
            <person name="Woyke T."/>
            <person name="Wu D."/>
            <person name="Spring S."/>
            <person name="Lang E."/>
            <person name="Kopitz M."/>
            <person name="Brambilla E."/>
            <person name="Klenk H.-P."/>
            <person name="Eisen J.A."/>
        </authorList>
    </citation>
    <scope>NUCLEOTIDE SEQUENCE [LARGE SCALE GENOMIC DNA]</scope>
    <source>
        <strain evidence="2">ATCC 23117 / DSM 6794 / NBRC 15988 / NCIMB 1366 / Sio-4</strain>
    </source>
</reference>
<dbReference type="PATRIC" id="fig|880071.3.peg.3390"/>
<dbReference type="InterPro" id="IPR018914">
    <property type="entry name" value="DUF2480"/>
</dbReference>
<evidence type="ECO:0000313" key="2">
    <source>
        <dbReference type="Proteomes" id="UP000006054"/>
    </source>
</evidence>
<sequence>MTVENQIMEKTINKVVNSSVITFDLEDLYPKSERVTYDLKINLFQELILREKDFREFVKNHDWKQYEDKFVNVICSADAIIPMWAFMVVVSNIQPFAKKVIIGTNQELESELYRDIFNSFDWQQFENAKVVIKGCSKIQIPNYVYGEVTRRLAPIAKLIMFGEACSSVPVYKKPRI</sequence>
<dbReference type="STRING" id="880071.Fleli_3385"/>
<dbReference type="Pfam" id="PF10652">
    <property type="entry name" value="DUF2480"/>
    <property type="match status" value="1"/>
</dbReference>
<accession>I4AP24</accession>
<name>I4AP24_BERLS</name>
<dbReference type="KEGG" id="fli:Fleli_3385"/>
<dbReference type="HOGENOM" id="CLU_1575646_0_0_10"/>
<gene>
    <name evidence="1" type="ordered locus">Fleli_3385</name>
</gene>
<protein>
    <recommendedName>
        <fullName evidence="3">DUF2480 family protein</fullName>
    </recommendedName>
</protein>
<dbReference type="AlphaFoldDB" id="I4AP24"/>